<dbReference type="PANTHER" id="PTHR10742">
    <property type="entry name" value="FLAVIN MONOAMINE OXIDASE"/>
    <property type="match status" value="1"/>
</dbReference>
<dbReference type="Gene3D" id="3.50.50.60">
    <property type="entry name" value="FAD/NAD(P)-binding domain"/>
    <property type="match status" value="2"/>
</dbReference>
<sequence length="184" mass="20304">MYTSMLSVTYVEDNQVLGGHGLMVRGYLPVINTLAKGLDICIERHYNGVKGLKATVENRSTFVADEAVIAVLLSVLKLKSIKFEPKRPDWKEPPIADIGYLGVIAEIFHDNFAYTQLKNILPDASPPLRIPEDNLFFAGEATSMSYTGYFHGGFSTGLMAAEDCRMRVLKRYGAIRSSFPAGHG</sequence>
<gene>
    <name evidence="4" type="ORF">FEM48_Zijuj01G0163800</name>
</gene>
<dbReference type="InterPro" id="IPR036188">
    <property type="entry name" value="FAD/NAD-bd_sf"/>
</dbReference>
<dbReference type="EMBL" id="JAEACU010000001">
    <property type="protein sequence ID" value="KAH7546090.1"/>
    <property type="molecule type" value="Genomic_DNA"/>
</dbReference>
<evidence type="ECO:0000259" key="3">
    <source>
        <dbReference type="Pfam" id="PF01593"/>
    </source>
</evidence>
<organism evidence="4 5">
    <name type="scientific">Ziziphus jujuba var. spinosa</name>
    <dbReference type="NCBI Taxonomy" id="714518"/>
    <lineage>
        <taxon>Eukaryota</taxon>
        <taxon>Viridiplantae</taxon>
        <taxon>Streptophyta</taxon>
        <taxon>Embryophyta</taxon>
        <taxon>Tracheophyta</taxon>
        <taxon>Spermatophyta</taxon>
        <taxon>Magnoliopsida</taxon>
        <taxon>eudicotyledons</taxon>
        <taxon>Gunneridae</taxon>
        <taxon>Pentapetalae</taxon>
        <taxon>rosids</taxon>
        <taxon>fabids</taxon>
        <taxon>Rosales</taxon>
        <taxon>Rhamnaceae</taxon>
        <taxon>Paliureae</taxon>
        <taxon>Ziziphus</taxon>
    </lineage>
</organism>
<protein>
    <recommendedName>
        <fullName evidence="3">Amine oxidase domain-containing protein</fullName>
    </recommendedName>
</protein>
<feature type="domain" description="Amine oxidase" evidence="3">
    <location>
        <begin position="13"/>
        <end position="105"/>
    </location>
</feature>
<comment type="caution">
    <text evidence="4">The sequence shown here is derived from an EMBL/GenBank/DDBJ whole genome shotgun (WGS) entry which is preliminary data.</text>
</comment>
<dbReference type="InterPro" id="IPR050281">
    <property type="entry name" value="Flavin_monoamine_oxidase"/>
</dbReference>
<proteinExistence type="inferred from homology"/>
<comment type="similarity">
    <text evidence="1">Belongs to the flavin monoamine oxidase family.</text>
</comment>
<keyword evidence="2" id="KW-0560">Oxidoreductase</keyword>
<accession>A0A978W2A6</accession>
<dbReference type="InterPro" id="IPR002937">
    <property type="entry name" value="Amino_oxidase"/>
</dbReference>
<dbReference type="PANTHER" id="PTHR10742:SF386">
    <property type="entry name" value="LYSINE-SPECIFIC HISTONE DEMETHYLASE 1A"/>
    <property type="match status" value="1"/>
</dbReference>
<dbReference type="GO" id="GO:0006598">
    <property type="term" value="P:polyamine catabolic process"/>
    <property type="evidence" value="ECO:0007669"/>
    <property type="project" value="TreeGrafter"/>
</dbReference>
<dbReference type="Proteomes" id="UP000813462">
    <property type="component" value="Unassembled WGS sequence"/>
</dbReference>
<dbReference type="AlphaFoldDB" id="A0A978W2A6"/>
<evidence type="ECO:0000256" key="2">
    <source>
        <dbReference type="ARBA" id="ARBA00023002"/>
    </source>
</evidence>
<dbReference type="GO" id="GO:0046592">
    <property type="term" value="F:polyamine oxidase activity"/>
    <property type="evidence" value="ECO:0007669"/>
    <property type="project" value="TreeGrafter"/>
</dbReference>
<evidence type="ECO:0000256" key="1">
    <source>
        <dbReference type="ARBA" id="ARBA00005995"/>
    </source>
</evidence>
<dbReference type="SUPFAM" id="SSF51905">
    <property type="entry name" value="FAD/NAD(P)-binding domain"/>
    <property type="match status" value="1"/>
</dbReference>
<dbReference type="Pfam" id="PF01593">
    <property type="entry name" value="Amino_oxidase"/>
    <property type="match status" value="2"/>
</dbReference>
<evidence type="ECO:0000313" key="5">
    <source>
        <dbReference type="Proteomes" id="UP000813462"/>
    </source>
</evidence>
<feature type="domain" description="Amine oxidase" evidence="3">
    <location>
        <begin position="115"/>
        <end position="164"/>
    </location>
</feature>
<reference evidence="4" key="1">
    <citation type="journal article" date="2021" name="Front. Plant Sci.">
        <title>Chromosome-Scale Genome Assembly for Chinese Sour Jujube and Insights Into Its Genome Evolution and Domestication Signature.</title>
        <authorList>
            <person name="Shen L.-Y."/>
            <person name="Luo H."/>
            <person name="Wang X.-L."/>
            <person name="Wang X.-M."/>
            <person name="Qiu X.-J."/>
            <person name="Liu H."/>
            <person name="Zhou S.-S."/>
            <person name="Jia K.-H."/>
            <person name="Nie S."/>
            <person name="Bao Y.-T."/>
            <person name="Zhang R.-G."/>
            <person name="Yun Q.-Z."/>
            <person name="Chai Y.-H."/>
            <person name="Lu J.-Y."/>
            <person name="Li Y."/>
            <person name="Zhao S.-W."/>
            <person name="Mao J.-F."/>
            <person name="Jia S.-G."/>
            <person name="Mao Y.-M."/>
        </authorList>
    </citation>
    <scope>NUCLEOTIDE SEQUENCE</scope>
    <source>
        <strain evidence="4">AT0</strain>
        <tissue evidence="4">Leaf</tissue>
    </source>
</reference>
<dbReference type="GO" id="GO:0005777">
    <property type="term" value="C:peroxisome"/>
    <property type="evidence" value="ECO:0007669"/>
    <property type="project" value="TreeGrafter"/>
</dbReference>
<name>A0A978W2A6_ZIZJJ</name>
<evidence type="ECO:0000313" key="4">
    <source>
        <dbReference type="EMBL" id="KAH7546090.1"/>
    </source>
</evidence>